<dbReference type="InterPro" id="IPR052337">
    <property type="entry name" value="SAT4-like"/>
</dbReference>
<dbReference type="PANTHER" id="PTHR33048:SF47">
    <property type="entry name" value="INTEGRAL MEMBRANE PROTEIN-RELATED"/>
    <property type="match status" value="1"/>
</dbReference>
<keyword evidence="10" id="KW-1185">Reference proteome</keyword>
<feature type="transmembrane region" description="Helical" evidence="7">
    <location>
        <begin position="134"/>
        <end position="154"/>
    </location>
</feature>
<accession>A0A8A3PDM0</accession>
<reference evidence="9" key="1">
    <citation type="submission" date="2020-10" db="EMBL/GenBank/DDBJ databases">
        <title>Genome Sequence of Monilinia vaccinii-corymbosi Sheds Light on Mummy Berry Disease Infection of Blueberry and Mating Type.</title>
        <authorList>
            <person name="Yow A.G."/>
            <person name="Zhang Y."/>
            <person name="Bansal K."/>
            <person name="Eacker S.M."/>
            <person name="Sullivan S."/>
            <person name="Liachko I."/>
            <person name="Cubeta M.A."/>
            <person name="Rollins J.A."/>
            <person name="Ashrafi H."/>
        </authorList>
    </citation>
    <scope>NUCLEOTIDE SEQUENCE</scope>
    <source>
        <strain evidence="9">RL-1</strain>
    </source>
</reference>
<comment type="subcellular location">
    <subcellularLocation>
        <location evidence="1">Membrane</location>
        <topology evidence="1">Multi-pass membrane protein</topology>
    </subcellularLocation>
</comment>
<feature type="domain" description="Rhodopsin" evidence="8">
    <location>
        <begin position="38"/>
        <end position="277"/>
    </location>
</feature>
<dbReference type="OrthoDB" id="3648173at2759"/>
<dbReference type="GO" id="GO:0016020">
    <property type="term" value="C:membrane"/>
    <property type="evidence" value="ECO:0007669"/>
    <property type="project" value="UniProtKB-SubCell"/>
</dbReference>
<evidence type="ECO:0000256" key="7">
    <source>
        <dbReference type="SAM" id="Phobius"/>
    </source>
</evidence>
<dbReference type="PANTHER" id="PTHR33048">
    <property type="entry name" value="PTH11-LIKE INTEGRAL MEMBRANE PROTEIN (AFU_ORTHOLOGUE AFUA_5G11245)"/>
    <property type="match status" value="1"/>
</dbReference>
<organism evidence="9 10">
    <name type="scientific">Monilinia vaccinii-corymbosi</name>
    <dbReference type="NCBI Taxonomy" id="61207"/>
    <lineage>
        <taxon>Eukaryota</taxon>
        <taxon>Fungi</taxon>
        <taxon>Dikarya</taxon>
        <taxon>Ascomycota</taxon>
        <taxon>Pezizomycotina</taxon>
        <taxon>Leotiomycetes</taxon>
        <taxon>Helotiales</taxon>
        <taxon>Sclerotiniaceae</taxon>
        <taxon>Monilinia</taxon>
    </lineage>
</organism>
<evidence type="ECO:0000256" key="3">
    <source>
        <dbReference type="ARBA" id="ARBA00022989"/>
    </source>
</evidence>
<keyword evidence="2 7" id="KW-0812">Transmembrane</keyword>
<feature type="transmembrane region" description="Helical" evidence="7">
    <location>
        <begin position="99"/>
        <end position="122"/>
    </location>
</feature>
<proteinExistence type="inferred from homology"/>
<gene>
    <name evidence="9" type="ORF">DSL72_002761</name>
</gene>
<evidence type="ECO:0000256" key="2">
    <source>
        <dbReference type="ARBA" id="ARBA00022692"/>
    </source>
</evidence>
<evidence type="ECO:0000256" key="6">
    <source>
        <dbReference type="SAM" id="MobiDB-lite"/>
    </source>
</evidence>
<evidence type="ECO:0000256" key="5">
    <source>
        <dbReference type="ARBA" id="ARBA00038359"/>
    </source>
</evidence>
<dbReference type="Pfam" id="PF20684">
    <property type="entry name" value="Fung_rhodopsin"/>
    <property type="match status" value="1"/>
</dbReference>
<evidence type="ECO:0000313" key="10">
    <source>
        <dbReference type="Proteomes" id="UP000672032"/>
    </source>
</evidence>
<feature type="transmembrane region" description="Helical" evidence="7">
    <location>
        <begin position="213"/>
        <end position="232"/>
    </location>
</feature>
<dbReference type="EMBL" id="CP063407">
    <property type="protein sequence ID" value="QSZ33175.1"/>
    <property type="molecule type" value="Genomic_DNA"/>
</dbReference>
<evidence type="ECO:0000313" key="9">
    <source>
        <dbReference type="EMBL" id="QSZ33175.1"/>
    </source>
</evidence>
<feature type="region of interest" description="Disordered" evidence="6">
    <location>
        <begin position="300"/>
        <end position="320"/>
    </location>
</feature>
<dbReference type="AlphaFoldDB" id="A0A8A3PDM0"/>
<feature type="transmembrane region" description="Helical" evidence="7">
    <location>
        <begin position="23"/>
        <end position="42"/>
    </location>
</feature>
<dbReference type="Proteomes" id="UP000672032">
    <property type="component" value="Chromosome 3"/>
</dbReference>
<comment type="similarity">
    <text evidence="5">Belongs to the SAT4 family.</text>
</comment>
<feature type="transmembrane region" description="Helical" evidence="7">
    <location>
        <begin position="183"/>
        <end position="201"/>
    </location>
</feature>
<sequence>MSLETPTYPGINLDANEGPQLEIVSIAFISLTIFTIAIRSFSRWYTKITLGLDDLLILIAAILSLAYTAIIIVEVQDNFYGKHIGKSDEDHLEAYMKGLYLLIIIYPVALSMSKLSLLALYWRLFAFTGGRIPIILAGVVNVAWCIAVLFAGIFSCHPIRSFWDPTVPSKCINTAVLFTSNEGFTIVFDIVVLLIPVWFVAQIKKSVRERISISGTFFLGLAVTVVSAIRLWRLVVAQRLPGIDPTFNAIDAGLWAVIELNLWILVASIPTFRPLLGKILRDHSANKNFANVSDGGSASLSGSGVSSGHHLENIKPGTTGTFLQEPQRDLHLNMEFEFGLGDFMGGVGLREGEGGKWD</sequence>
<evidence type="ECO:0000256" key="1">
    <source>
        <dbReference type="ARBA" id="ARBA00004141"/>
    </source>
</evidence>
<evidence type="ECO:0000256" key="4">
    <source>
        <dbReference type="ARBA" id="ARBA00023136"/>
    </source>
</evidence>
<dbReference type="InterPro" id="IPR049326">
    <property type="entry name" value="Rhodopsin_dom_fungi"/>
</dbReference>
<protein>
    <recommendedName>
        <fullName evidence="8">Rhodopsin domain-containing protein</fullName>
    </recommendedName>
</protein>
<keyword evidence="4 7" id="KW-0472">Membrane</keyword>
<feature type="transmembrane region" description="Helical" evidence="7">
    <location>
        <begin position="54"/>
        <end position="73"/>
    </location>
</feature>
<evidence type="ECO:0000259" key="8">
    <source>
        <dbReference type="Pfam" id="PF20684"/>
    </source>
</evidence>
<feature type="transmembrane region" description="Helical" evidence="7">
    <location>
        <begin position="252"/>
        <end position="272"/>
    </location>
</feature>
<keyword evidence="3 7" id="KW-1133">Transmembrane helix</keyword>
<name>A0A8A3PDM0_9HELO</name>